<accession>A0A8J4U6J5</accession>
<feature type="non-terminal residue" evidence="1">
    <location>
        <position position="1"/>
    </location>
</feature>
<comment type="caution">
    <text evidence="1">The sequence shown here is derived from an EMBL/GenBank/DDBJ whole genome shotgun (WGS) entry which is preliminary data.</text>
</comment>
<feature type="non-terminal residue" evidence="1">
    <location>
        <position position="96"/>
    </location>
</feature>
<name>A0A8J4U6J5_CLAMG</name>
<reference evidence="1" key="1">
    <citation type="submission" date="2020-07" db="EMBL/GenBank/DDBJ databases">
        <title>Clarias magur genome sequencing, assembly and annotation.</title>
        <authorList>
            <person name="Kushwaha B."/>
            <person name="Kumar R."/>
            <person name="Das P."/>
            <person name="Joshi C.G."/>
            <person name="Kumar D."/>
            <person name="Nagpure N.S."/>
            <person name="Pandey M."/>
            <person name="Agarwal S."/>
            <person name="Srivastava S."/>
            <person name="Singh M."/>
            <person name="Sahoo L."/>
            <person name="Jayasankar P."/>
            <person name="Meher P.K."/>
            <person name="Koringa P.G."/>
            <person name="Iquebal M.A."/>
            <person name="Das S.P."/>
            <person name="Bit A."/>
            <person name="Patnaik S."/>
            <person name="Patel N."/>
            <person name="Shah T.M."/>
            <person name="Hinsu A."/>
            <person name="Jena J.K."/>
        </authorList>
    </citation>
    <scope>NUCLEOTIDE SEQUENCE</scope>
    <source>
        <strain evidence="1">CIFAMagur01</strain>
        <tissue evidence="1">Testis</tissue>
    </source>
</reference>
<evidence type="ECO:0000313" key="2">
    <source>
        <dbReference type="Proteomes" id="UP000727407"/>
    </source>
</evidence>
<dbReference type="EMBL" id="QNUK01000022">
    <property type="protein sequence ID" value="KAF5907480.1"/>
    <property type="molecule type" value="Genomic_DNA"/>
</dbReference>
<organism evidence="1 2">
    <name type="scientific">Clarias magur</name>
    <name type="common">Asian catfish</name>
    <name type="synonym">Macropteronotus magur</name>
    <dbReference type="NCBI Taxonomy" id="1594786"/>
    <lineage>
        <taxon>Eukaryota</taxon>
        <taxon>Metazoa</taxon>
        <taxon>Chordata</taxon>
        <taxon>Craniata</taxon>
        <taxon>Vertebrata</taxon>
        <taxon>Euteleostomi</taxon>
        <taxon>Actinopterygii</taxon>
        <taxon>Neopterygii</taxon>
        <taxon>Teleostei</taxon>
        <taxon>Ostariophysi</taxon>
        <taxon>Siluriformes</taxon>
        <taxon>Clariidae</taxon>
        <taxon>Clarias</taxon>
    </lineage>
</organism>
<proteinExistence type="predicted"/>
<protein>
    <submittedName>
        <fullName evidence="1">Uncharacterized protein</fullName>
    </submittedName>
</protein>
<gene>
    <name evidence="1" type="ORF">DAT39_002855</name>
</gene>
<sequence>YRGVWDCRALSSLHPHHLLESPAGELKLSIKLITAARGGVAAMFSGTARAQHHAGALSVSEGSFSWMILLILSDLSSLHWGEHARVLDLTKPSLHK</sequence>
<keyword evidence="2" id="KW-1185">Reference proteome</keyword>
<dbReference type="Proteomes" id="UP000727407">
    <property type="component" value="Unassembled WGS sequence"/>
</dbReference>
<evidence type="ECO:0000313" key="1">
    <source>
        <dbReference type="EMBL" id="KAF5907480.1"/>
    </source>
</evidence>
<dbReference type="AlphaFoldDB" id="A0A8J4U6J5"/>